<sequence length="133" mass="14699">MQLDASHRYPGESLPRTVAIVAVGIPLPEHLPHHVTNGEKRHLLPFSPARRFPAVRKASSKRRNTGGGAIRSARALPGVSVGMSKRRLQSFSAIFQYLQIEKQRNGKVQRCPGERRRGTERADGRVAGSRLST</sequence>
<feature type="region of interest" description="Disordered" evidence="1">
    <location>
        <begin position="54"/>
        <end position="75"/>
    </location>
</feature>
<dbReference type="EMBL" id="BGZK01000325">
    <property type="protein sequence ID" value="GBP36906.1"/>
    <property type="molecule type" value="Genomic_DNA"/>
</dbReference>
<reference evidence="2 3" key="1">
    <citation type="journal article" date="2019" name="Commun. Biol.">
        <title>The bagworm genome reveals a unique fibroin gene that provides high tensile strength.</title>
        <authorList>
            <person name="Kono N."/>
            <person name="Nakamura H."/>
            <person name="Ohtoshi R."/>
            <person name="Tomita M."/>
            <person name="Numata K."/>
            <person name="Arakawa K."/>
        </authorList>
    </citation>
    <scope>NUCLEOTIDE SEQUENCE [LARGE SCALE GENOMIC DNA]</scope>
</reference>
<proteinExistence type="predicted"/>
<feature type="region of interest" description="Disordered" evidence="1">
    <location>
        <begin position="104"/>
        <end position="133"/>
    </location>
</feature>
<gene>
    <name evidence="2" type="ORF">EVAR_23208_1</name>
</gene>
<keyword evidence="3" id="KW-1185">Reference proteome</keyword>
<name>A0A4C1VDL6_EUMVA</name>
<evidence type="ECO:0000313" key="2">
    <source>
        <dbReference type="EMBL" id="GBP36906.1"/>
    </source>
</evidence>
<comment type="caution">
    <text evidence="2">The sequence shown here is derived from an EMBL/GenBank/DDBJ whole genome shotgun (WGS) entry which is preliminary data.</text>
</comment>
<evidence type="ECO:0000313" key="3">
    <source>
        <dbReference type="Proteomes" id="UP000299102"/>
    </source>
</evidence>
<organism evidence="2 3">
    <name type="scientific">Eumeta variegata</name>
    <name type="common">Bagworm moth</name>
    <name type="synonym">Eumeta japonica</name>
    <dbReference type="NCBI Taxonomy" id="151549"/>
    <lineage>
        <taxon>Eukaryota</taxon>
        <taxon>Metazoa</taxon>
        <taxon>Ecdysozoa</taxon>
        <taxon>Arthropoda</taxon>
        <taxon>Hexapoda</taxon>
        <taxon>Insecta</taxon>
        <taxon>Pterygota</taxon>
        <taxon>Neoptera</taxon>
        <taxon>Endopterygota</taxon>
        <taxon>Lepidoptera</taxon>
        <taxon>Glossata</taxon>
        <taxon>Ditrysia</taxon>
        <taxon>Tineoidea</taxon>
        <taxon>Psychidae</taxon>
        <taxon>Oiketicinae</taxon>
        <taxon>Eumeta</taxon>
    </lineage>
</organism>
<dbReference type="AlphaFoldDB" id="A0A4C1VDL6"/>
<protein>
    <submittedName>
        <fullName evidence="2">Uncharacterized protein</fullName>
    </submittedName>
</protein>
<dbReference type="Proteomes" id="UP000299102">
    <property type="component" value="Unassembled WGS sequence"/>
</dbReference>
<evidence type="ECO:0000256" key="1">
    <source>
        <dbReference type="SAM" id="MobiDB-lite"/>
    </source>
</evidence>
<accession>A0A4C1VDL6</accession>
<feature type="compositionally biased region" description="Basic and acidic residues" evidence="1">
    <location>
        <begin position="112"/>
        <end position="124"/>
    </location>
</feature>